<gene>
    <name evidence="3" type="ORF">VHEMI05814</name>
</gene>
<protein>
    <submittedName>
        <fullName evidence="3">Uncharacterized protein</fullName>
    </submittedName>
</protein>
<evidence type="ECO:0000313" key="4">
    <source>
        <dbReference type="Proteomes" id="UP000039046"/>
    </source>
</evidence>
<evidence type="ECO:0000256" key="1">
    <source>
        <dbReference type="SAM" id="MobiDB-lite"/>
    </source>
</evidence>
<dbReference type="AlphaFoldDB" id="A0A0A1SYW2"/>
<keyword evidence="2" id="KW-0472">Membrane</keyword>
<organism evidence="3 4">
    <name type="scientific">[Torrubiella] hemipterigena</name>
    <dbReference type="NCBI Taxonomy" id="1531966"/>
    <lineage>
        <taxon>Eukaryota</taxon>
        <taxon>Fungi</taxon>
        <taxon>Dikarya</taxon>
        <taxon>Ascomycota</taxon>
        <taxon>Pezizomycotina</taxon>
        <taxon>Sordariomycetes</taxon>
        <taxon>Hypocreomycetidae</taxon>
        <taxon>Hypocreales</taxon>
        <taxon>Clavicipitaceae</taxon>
        <taxon>Clavicipitaceae incertae sedis</taxon>
        <taxon>'Torrubiella' clade</taxon>
    </lineage>
</organism>
<name>A0A0A1SYW2_9HYPO</name>
<evidence type="ECO:0000256" key="2">
    <source>
        <dbReference type="SAM" id="Phobius"/>
    </source>
</evidence>
<proteinExistence type="predicted"/>
<dbReference type="Proteomes" id="UP000039046">
    <property type="component" value="Unassembled WGS sequence"/>
</dbReference>
<evidence type="ECO:0000313" key="3">
    <source>
        <dbReference type="EMBL" id="CEJ90001.1"/>
    </source>
</evidence>
<keyword evidence="4" id="KW-1185">Reference proteome</keyword>
<accession>A0A0A1SYW2</accession>
<feature type="transmembrane region" description="Helical" evidence="2">
    <location>
        <begin position="45"/>
        <end position="65"/>
    </location>
</feature>
<dbReference type="OrthoDB" id="3545215at2759"/>
<feature type="region of interest" description="Disordered" evidence="1">
    <location>
        <begin position="74"/>
        <end position="164"/>
    </location>
</feature>
<keyword evidence="2" id="KW-1133">Transmembrane helix</keyword>
<dbReference type="HOGENOM" id="CLU_1620236_0_0_1"/>
<reference evidence="3 4" key="1">
    <citation type="journal article" date="2015" name="Genome Announc.">
        <title>Draft Genome Sequence and Gene Annotation of the Entomopathogenic Fungus Verticillium hemipterigenum.</title>
        <authorList>
            <person name="Horn F."/>
            <person name="Habel A."/>
            <person name="Scharf D.H."/>
            <person name="Dworschak J."/>
            <person name="Brakhage A.A."/>
            <person name="Guthke R."/>
            <person name="Hertweck C."/>
            <person name="Linde J."/>
        </authorList>
    </citation>
    <scope>NUCLEOTIDE SEQUENCE [LARGE SCALE GENOMIC DNA]</scope>
</reference>
<dbReference type="EMBL" id="CDHN01000003">
    <property type="protein sequence ID" value="CEJ90001.1"/>
    <property type="molecule type" value="Genomic_DNA"/>
</dbReference>
<keyword evidence="2" id="KW-0812">Transmembrane</keyword>
<sequence>MGTLFGQPSQQRGRLASTHRYKTTHAAAHTFRLWRLGYRHTHARMHFQTLFAFVAVFAGVVQAAAVPRAVLNADGLGGINKRGEQQTDGLGNIVKRGEQQTDGFGNPNKRGEQKTDGFGNSNKRGEEQADGFGNPNKRGEQQTDGFGNPNKRGEEQADGFGNPN</sequence>